<evidence type="ECO:0000313" key="1">
    <source>
        <dbReference type="EMBL" id="KAG2569587.1"/>
    </source>
</evidence>
<evidence type="ECO:0000313" key="2">
    <source>
        <dbReference type="Proteomes" id="UP000823388"/>
    </source>
</evidence>
<dbReference type="Proteomes" id="UP000823388">
    <property type="component" value="Chromosome 7N"/>
</dbReference>
<sequence>CLFVFCRGVAAAASESTASQWQRQPGLGPEEVSGFGCWPGWMLTKGLFWLGEPGREGHPSIDIAQGFLSEAAHFCHSVDCVDLFGRCGTRLLSHESVGNLALYKKRTWHYWSCSR</sequence>
<accession>A0A8T0Q3U2</accession>
<keyword evidence="2" id="KW-1185">Reference proteome</keyword>
<comment type="caution">
    <text evidence="1">The sequence shown here is derived from an EMBL/GenBank/DDBJ whole genome shotgun (WGS) entry which is preliminary data.</text>
</comment>
<protein>
    <submittedName>
        <fullName evidence="1">Uncharacterized protein</fullName>
    </submittedName>
</protein>
<feature type="non-terminal residue" evidence="1">
    <location>
        <position position="1"/>
    </location>
</feature>
<dbReference type="AlphaFoldDB" id="A0A8T0Q3U2"/>
<proteinExistence type="predicted"/>
<name>A0A8T0Q3U2_PANVG</name>
<reference evidence="1" key="1">
    <citation type="submission" date="2020-05" db="EMBL/GenBank/DDBJ databases">
        <title>WGS assembly of Panicum virgatum.</title>
        <authorList>
            <person name="Lovell J.T."/>
            <person name="Jenkins J."/>
            <person name="Shu S."/>
            <person name="Juenger T.E."/>
            <person name="Schmutz J."/>
        </authorList>
    </citation>
    <scope>NUCLEOTIDE SEQUENCE</scope>
    <source>
        <strain evidence="1">AP13</strain>
    </source>
</reference>
<dbReference type="EMBL" id="CM029050">
    <property type="protein sequence ID" value="KAG2569587.1"/>
    <property type="molecule type" value="Genomic_DNA"/>
</dbReference>
<organism evidence="1 2">
    <name type="scientific">Panicum virgatum</name>
    <name type="common">Blackwell switchgrass</name>
    <dbReference type="NCBI Taxonomy" id="38727"/>
    <lineage>
        <taxon>Eukaryota</taxon>
        <taxon>Viridiplantae</taxon>
        <taxon>Streptophyta</taxon>
        <taxon>Embryophyta</taxon>
        <taxon>Tracheophyta</taxon>
        <taxon>Spermatophyta</taxon>
        <taxon>Magnoliopsida</taxon>
        <taxon>Liliopsida</taxon>
        <taxon>Poales</taxon>
        <taxon>Poaceae</taxon>
        <taxon>PACMAD clade</taxon>
        <taxon>Panicoideae</taxon>
        <taxon>Panicodae</taxon>
        <taxon>Paniceae</taxon>
        <taxon>Panicinae</taxon>
        <taxon>Panicum</taxon>
        <taxon>Panicum sect. Hiantes</taxon>
    </lineage>
</organism>
<gene>
    <name evidence="1" type="ORF">PVAP13_7NG430033</name>
</gene>